<evidence type="ECO:0000256" key="8">
    <source>
        <dbReference type="ARBA" id="ARBA00023054"/>
    </source>
</evidence>
<evidence type="ECO:0000256" key="10">
    <source>
        <dbReference type="ARBA" id="ARBA00023204"/>
    </source>
</evidence>
<evidence type="ECO:0000256" key="6">
    <source>
        <dbReference type="ARBA" id="ARBA00022763"/>
    </source>
</evidence>
<evidence type="ECO:0000256" key="16">
    <source>
        <dbReference type="SAM" id="MobiDB-lite"/>
    </source>
</evidence>
<feature type="coiled-coil region" evidence="15">
    <location>
        <begin position="392"/>
        <end position="433"/>
    </location>
</feature>
<dbReference type="Ensembl" id="ENSSAUT00010051302.1">
    <property type="protein sequence ID" value="ENSSAUP00010048782.1"/>
    <property type="gene ID" value="ENSSAUG00010019288.1"/>
</dbReference>
<feature type="region of interest" description="Disordered" evidence="16">
    <location>
        <begin position="1"/>
        <end position="47"/>
    </location>
</feature>
<comment type="subcellular location">
    <subcellularLocation>
        <location evidence="2">Chromosome</location>
    </subcellularLocation>
    <subcellularLocation>
        <location evidence="1">Nucleus</location>
    </subcellularLocation>
</comment>
<comment type="similarity">
    <text evidence="3">Belongs to the SMC family. SMC6 subfamily.</text>
</comment>
<evidence type="ECO:0000256" key="12">
    <source>
        <dbReference type="ARBA" id="ARBA00053909"/>
    </source>
</evidence>
<evidence type="ECO:0000256" key="11">
    <source>
        <dbReference type="ARBA" id="ARBA00023242"/>
    </source>
</evidence>
<name>A0A671XCE8_SPAAU</name>
<keyword evidence="8 15" id="KW-0175">Coiled coil</keyword>
<keyword evidence="9" id="KW-0233">DNA recombination</keyword>
<evidence type="ECO:0000256" key="3">
    <source>
        <dbReference type="ARBA" id="ARBA00006793"/>
    </source>
</evidence>
<dbReference type="GO" id="GO:0003684">
    <property type="term" value="F:damaged DNA binding"/>
    <property type="evidence" value="ECO:0007669"/>
    <property type="project" value="TreeGrafter"/>
</dbReference>
<feature type="coiled-coil region" evidence="15">
    <location>
        <begin position="310"/>
        <end position="358"/>
    </location>
</feature>
<dbReference type="GO" id="GO:0005524">
    <property type="term" value="F:ATP binding"/>
    <property type="evidence" value="ECO:0007669"/>
    <property type="project" value="UniProtKB-KW"/>
</dbReference>
<evidence type="ECO:0000256" key="14">
    <source>
        <dbReference type="ARBA" id="ARBA00069480"/>
    </source>
</evidence>
<dbReference type="GO" id="GO:0000724">
    <property type="term" value="P:double-strand break repair via homologous recombination"/>
    <property type="evidence" value="ECO:0007669"/>
    <property type="project" value="TreeGrafter"/>
</dbReference>
<dbReference type="GeneTree" id="ENSGT00550000074816"/>
<feature type="compositionally biased region" description="Basic and acidic residues" evidence="16">
    <location>
        <begin position="27"/>
        <end position="40"/>
    </location>
</feature>
<keyword evidence="4" id="KW-0158">Chromosome</keyword>
<reference evidence="18" key="3">
    <citation type="submission" date="2025-09" db="UniProtKB">
        <authorList>
            <consortium name="Ensembl"/>
        </authorList>
    </citation>
    <scope>IDENTIFICATION</scope>
</reference>
<dbReference type="Proteomes" id="UP000472265">
    <property type="component" value="Chromosome 22"/>
</dbReference>
<dbReference type="PANTHER" id="PTHR19306:SF7">
    <property type="entry name" value="SI:DKEY-119F1.1"/>
    <property type="match status" value="1"/>
</dbReference>
<dbReference type="AlphaFoldDB" id="A0A671XCE8"/>
<evidence type="ECO:0000256" key="9">
    <source>
        <dbReference type="ARBA" id="ARBA00023172"/>
    </source>
</evidence>
<dbReference type="GO" id="GO:0035861">
    <property type="term" value="C:site of double-strand break"/>
    <property type="evidence" value="ECO:0007669"/>
    <property type="project" value="TreeGrafter"/>
</dbReference>
<keyword evidence="5" id="KW-0547">Nucleotide-binding</keyword>
<evidence type="ECO:0000256" key="15">
    <source>
        <dbReference type="SAM" id="Coils"/>
    </source>
</evidence>
<keyword evidence="10" id="KW-0234">DNA repair</keyword>
<dbReference type="Gene3D" id="3.40.50.300">
    <property type="entry name" value="P-loop containing nucleotide triphosphate hydrolases"/>
    <property type="match status" value="2"/>
</dbReference>
<evidence type="ECO:0000256" key="7">
    <source>
        <dbReference type="ARBA" id="ARBA00022840"/>
    </source>
</evidence>
<dbReference type="PANTHER" id="PTHR19306">
    <property type="entry name" value="STRUCTURAL MAINTENANCE OF CHROMOSOMES 5,6 SMC5, SMC6"/>
    <property type="match status" value="1"/>
</dbReference>
<evidence type="ECO:0000259" key="17">
    <source>
        <dbReference type="Pfam" id="PF02463"/>
    </source>
</evidence>
<evidence type="ECO:0000256" key="13">
    <source>
        <dbReference type="ARBA" id="ARBA00064605"/>
    </source>
</evidence>
<comment type="function">
    <text evidence="12">Core component of the SMC5-SMC6 complex, a complex involved in repair of DNA double-strand breaks by homologous recombination. The complex may promote sister chromatid homologous recombination by recruiting the SMC1-SMC3 cohesin complex to double-strand breaks. The complex is required for telomere maintenance via recombination and mediates sumoylation of shelterin complex (telosome) components.</text>
</comment>
<evidence type="ECO:0000256" key="4">
    <source>
        <dbReference type="ARBA" id="ARBA00022454"/>
    </source>
</evidence>
<dbReference type="GO" id="GO:0030915">
    <property type="term" value="C:Smc5-Smc6 complex"/>
    <property type="evidence" value="ECO:0007669"/>
    <property type="project" value="TreeGrafter"/>
</dbReference>
<feature type="coiled-coil region" evidence="15">
    <location>
        <begin position="723"/>
        <end position="787"/>
    </location>
</feature>
<evidence type="ECO:0000256" key="1">
    <source>
        <dbReference type="ARBA" id="ARBA00004123"/>
    </source>
</evidence>
<evidence type="ECO:0000256" key="5">
    <source>
        <dbReference type="ARBA" id="ARBA00022741"/>
    </source>
</evidence>
<protein>
    <recommendedName>
        <fullName evidence="14">Structural maintenance of chromosomes protein 6</fullName>
    </recommendedName>
</protein>
<dbReference type="GO" id="GO:0003697">
    <property type="term" value="F:single-stranded DNA binding"/>
    <property type="evidence" value="ECO:0007669"/>
    <property type="project" value="TreeGrafter"/>
</dbReference>
<reference evidence="18" key="1">
    <citation type="submission" date="2021-04" db="EMBL/GenBank/DDBJ databases">
        <authorList>
            <consortium name="Wellcome Sanger Institute Data Sharing"/>
        </authorList>
    </citation>
    <scope>NUCLEOTIDE SEQUENCE [LARGE SCALE GENOMIC DNA]</scope>
</reference>
<feature type="coiled-coil region" evidence="15">
    <location>
        <begin position="243"/>
        <end position="270"/>
    </location>
</feature>
<feature type="coiled-coil region" evidence="15">
    <location>
        <begin position="642"/>
        <end position="676"/>
    </location>
</feature>
<reference evidence="18" key="2">
    <citation type="submission" date="2025-08" db="UniProtKB">
        <authorList>
            <consortium name="Ensembl"/>
        </authorList>
    </citation>
    <scope>IDENTIFICATION</scope>
</reference>
<dbReference type="GO" id="GO:0005634">
    <property type="term" value="C:nucleus"/>
    <property type="evidence" value="ECO:0007669"/>
    <property type="project" value="UniProtKB-SubCell"/>
</dbReference>
<keyword evidence="7" id="KW-0067">ATP-binding</keyword>
<keyword evidence="6" id="KW-0227">DNA damage</keyword>
<dbReference type="SUPFAM" id="SSF52540">
    <property type="entry name" value="P-loop containing nucleoside triphosphate hydrolases"/>
    <property type="match status" value="2"/>
</dbReference>
<comment type="subunit">
    <text evidence="13">Forms a heterodimer with smc5. Component of the SMC5-SMC6 complex which consists at least of smc5, smc6, nsmce2, nsmce1 and nsmce4a.</text>
</comment>
<evidence type="ECO:0000256" key="2">
    <source>
        <dbReference type="ARBA" id="ARBA00004286"/>
    </source>
</evidence>
<evidence type="ECO:0000313" key="18">
    <source>
        <dbReference type="Ensembl" id="ENSSAUP00010048782.1"/>
    </source>
</evidence>
<keyword evidence="19" id="KW-1185">Reference proteome</keyword>
<dbReference type="InterPro" id="IPR003395">
    <property type="entry name" value="RecF/RecN/SMC_N"/>
</dbReference>
<proteinExistence type="inferred from homology"/>
<gene>
    <name evidence="18" type="primary">si:dkey-119f1.1</name>
</gene>
<evidence type="ECO:0000313" key="19">
    <source>
        <dbReference type="Proteomes" id="UP000472265"/>
    </source>
</evidence>
<dbReference type="FunFam" id="3.40.50.300:FF:000959">
    <property type="entry name" value="structural maintenance of chromosomes protein 6"/>
    <property type="match status" value="1"/>
</dbReference>
<organism evidence="18 19">
    <name type="scientific">Sparus aurata</name>
    <name type="common">Gilthead sea bream</name>
    <dbReference type="NCBI Taxonomy" id="8175"/>
    <lineage>
        <taxon>Eukaryota</taxon>
        <taxon>Metazoa</taxon>
        <taxon>Chordata</taxon>
        <taxon>Craniata</taxon>
        <taxon>Vertebrata</taxon>
        <taxon>Euteleostomi</taxon>
        <taxon>Actinopterygii</taxon>
        <taxon>Neopterygii</taxon>
        <taxon>Teleostei</taxon>
        <taxon>Neoteleostei</taxon>
        <taxon>Acanthomorphata</taxon>
        <taxon>Eupercaria</taxon>
        <taxon>Spariformes</taxon>
        <taxon>Sparidae</taxon>
        <taxon>Sparus</taxon>
    </lineage>
</organism>
<sequence>MSKRKSSSAGDKPHKRAKPVEEEDANDHDSDQEDHLRREQVPSAGEVVSDAGIVESITLKNFMCHSLLGPFTFGSNVNFVVGNNGSGKSAVLTALIVALGGNAQATNRGSSLKGFVKEGESSADVSITLRNKGRDAYKPDVYGTAIVVDLRITREGLRTYKLKSKSGLLVSNKKEELLSILDNFNIQVNNPVSVLTQEMSKYFLHSKGEGDKYKFFMKATQLDQMREDFVYIKTTKHLTEDKVEQHSECLKDLKRKYLEKEDRYKSLASLDEMHTKLEELQKQMAWALVAEVEKESEPMKEKLQSDRRSTEKFDEKVEEWKKKVEEAERKQKQSQEQVDGITQQLSELQSRCSVLKAEVQKRNATFKSSEVSVQKIISQTTGVESQARMEQIQRIQAELESLTHHISTLGQQIDQYQHACSRAKEEQGKMREQEMLQRSVDANRRNLQTMESSRSNRLRRFGEHVPALVNAIEEAYKKGQFKQKPRGPLGYHISLKDPEMALAVESCLKGQLQAFTCDNHEDERVLQGLMTRVLPRGRRPAIITSSFLPRVHDTRKRAVNHPEYPSVLQALEIEDPVVANCLIDQKGIESVLLIKVRTDNARRVMQGRNPPQNCSQAFSKEGDQIFTNRTYTAEQTRANCLSGDVEEEIRHLQREMENQEAQANRFRQQMKKLDEGIKQNEVLLRRTHIEQKTCKVTLLPQRYREMMNLSKTDQEVMRCKHHKKHYEEKRSAHLRNIQTLEANLESKEQELQAKKISPERLEVRRTARSLDSEISRLKVKITTQQEQQGDREEVVRYYHEALENYKNMAQKMKNLNGFIKSLDNVMNHRLQVYAELRRFLSARCKYYFDSMLAQRGYTGSMTFDHKNETLSISVQPGQGNKADLSDMRSLSGGERSFSTVCFVLSLWAITEAPFRCLDEFDVYMDMVNRRISMDMMLKVAAGQRYRQFIFLTPQSMSSLPVSKLIRILRLKDPDRSQNNTQRTQEEDE</sequence>
<accession>A0A671XCE8</accession>
<feature type="domain" description="RecF/RecN/SMC N-terminal" evidence="17">
    <location>
        <begin position="56"/>
        <end position="967"/>
    </location>
</feature>
<keyword evidence="11" id="KW-0539">Nucleus</keyword>
<dbReference type="InterPro" id="IPR027417">
    <property type="entry name" value="P-loop_NTPase"/>
</dbReference>
<dbReference type="FunFam" id="3.40.50.300:FF:003232">
    <property type="entry name" value="Structural maintenance of chromosomes 6, gene 1"/>
    <property type="match status" value="1"/>
</dbReference>
<dbReference type="Pfam" id="PF02463">
    <property type="entry name" value="SMC_N"/>
    <property type="match status" value="1"/>
</dbReference>